<comment type="caution">
    <text evidence="6">The sequence shown here is derived from an EMBL/GenBank/DDBJ whole genome shotgun (WGS) entry which is preliminary data.</text>
</comment>
<dbReference type="InterPro" id="IPR011013">
    <property type="entry name" value="Gal_mutarotase_sf_dom"/>
</dbReference>
<organism evidence="6 7">
    <name type="scientific">Cryoendolithus antarcticus</name>
    <dbReference type="NCBI Taxonomy" id="1507870"/>
    <lineage>
        <taxon>Eukaryota</taxon>
        <taxon>Fungi</taxon>
        <taxon>Dikarya</taxon>
        <taxon>Ascomycota</taxon>
        <taxon>Pezizomycotina</taxon>
        <taxon>Dothideomycetes</taxon>
        <taxon>Dothideomycetidae</taxon>
        <taxon>Cladosporiales</taxon>
        <taxon>Cladosporiaceae</taxon>
        <taxon>Cryoendolithus</taxon>
    </lineage>
</organism>
<dbReference type="CDD" id="cd14752">
    <property type="entry name" value="GH31_N"/>
    <property type="match status" value="1"/>
</dbReference>
<dbReference type="SUPFAM" id="SSF51445">
    <property type="entry name" value="(Trans)glycosidases"/>
    <property type="match status" value="1"/>
</dbReference>
<dbReference type="Gene3D" id="3.20.20.80">
    <property type="entry name" value="Glycosidases"/>
    <property type="match status" value="1"/>
</dbReference>
<dbReference type="EMBL" id="NAJO01000009">
    <property type="protein sequence ID" value="OQO10029.1"/>
    <property type="molecule type" value="Genomic_DNA"/>
</dbReference>
<evidence type="ECO:0000313" key="6">
    <source>
        <dbReference type="EMBL" id="OQO10029.1"/>
    </source>
</evidence>
<dbReference type="GO" id="GO:0005975">
    <property type="term" value="P:carbohydrate metabolic process"/>
    <property type="evidence" value="ECO:0007669"/>
    <property type="project" value="InterPro"/>
</dbReference>
<dbReference type="GO" id="GO:0030246">
    <property type="term" value="F:carbohydrate binding"/>
    <property type="evidence" value="ECO:0007669"/>
    <property type="project" value="InterPro"/>
</dbReference>
<sequence length="717" mass="80476">MWPLSRLSIAALGFCSGVSAQSPYTNSSDSNYFLPNTTGVRLQHGFETVLVQPYGYDGFRVRAWAFRPPSGNEISFLYDPPLEGPGNSNAAPAGFTYDTTIDGSQNLTLRNGNTIVRTFSPNGDNVTNVRFAFYRVDDDGSESLLTNEYAPIKSINPRYYEWTGAGYEFSAAFSFSTTPDEQIYGTGTQQDHMVNKKGMVIDMINFNSHIPTPVFMSSKGYAFVWNSASEGEMEFGQLRNRFTSKSTTLVDYAIVSAPVGDYDTLQRRLSAMTGRAPTPPDWSLGYLHSKLRYENQSELIQLAQNFHDYNIPVSMLVIDYQSWAHQGDWALDPGLWPNVSYMSQRVKDLTGAEIMASLWPSVEDASDNYATMQREGYLAMTRSGPGTTDSWNGSYIRNYDATNPDARHFLWSNLYEHYYINGIKNFWIDQADGGNLGEAYQNNGQSSFIQSLPNPISDALYHAGTQKSVGKLYPWAHQQAIEEGLRNATGTEMGTACDYVSLSRSGYIGSQRFCSMIWSGDTTAVWETLSAQVASGLSAAGTGWGWWTVDARGFQGDPTVSWSNNIDEEPYRELYVRWQQWTTFLPFMRNHGSRACNTQSAYTCDNEPWTYGAANTPTIVSYINLRYTLAPYLKAIFAQLSLTGRAIMRPLYMDFSVSDPNIVEMTRNNSNYTTQQYMFGPRLLVTPVTLPNVTSWDVYLPKTLTGSGNGTREWMYW</sequence>
<evidence type="ECO:0000256" key="2">
    <source>
        <dbReference type="RuleBase" id="RU361185"/>
    </source>
</evidence>
<dbReference type="PANTHER" id="PTHR43863:SF2">
    <property type="entry name" value="MALTASE-GLUCOAMYLASE"/>
    <property type="match status" value="1"/>
</dbReference>
<dbReference type="SUPFAM" id="SSF51011">
    <property type="entry name" value="Glycosyl hydrolase domain"/>
    <property type="match status" value="1"/>
</dbReference>
<evidence type="ECO:0000256" key="1">
    <source>
        <dbReference type="ARBA" id="ARBA00007806"/>
    </source>
</evidence>
<protein>
    <submittedName>
        <fullName evidence="6">Alpha-xylosidase A</fullName>
    </submittedName>
</protein>
<dbReference type="InterPro" id="IPR051816">
    <property type="entry name" value="Glycosyl_Hydrolase_31"/>
</dbReference>
<dbReference type="InterPro" id="IPR048395">
    <property type="entry name" value="Glyco_hydro_31_C"/>
</dbReference>
<name>A0A1V8TF73_9PEZI</name>
<feature type="chain" id="PRO_5012641718" evidence="3">
    <location>
        <begin position="21"/>
        <end position="717"/>
    </location>
</feature>
<feature type="domain" description="Glycoside hydrolase family 31 TIM barrel" evidence="4">
    <location>
        <begin position="277"/>
        <end position="633"/>
    </location>
</feature>
<reference evidence="7" key="1">
    <citation type="submission" date="2017-03" db="EMBL/GenBank/DDBJ databases">
        <title>Genomes of endolithic fungi from Antarctica.</title>
        <authorList>
            <person name="Coleine C."/>
            <person name="Masonjones S."/>
            <person name="Stajich J.E."/>
        </authorList>
    </citation>
    <scope>NUCLEOTIDE SEQUENCE [LARGE SCALE GENOMIC DNA]</scope>
    <source>
        <strain evidence="7">CCFEE 5527</strain>
    </source>
</reference>
<dbReference type="Gene3D" id="2.60.40.1180">
    <property type="entry name" value="Golgi alpha-mannosidase II"/>
    <property type="match status" value="1"/>
</dbReference>
<keyword evidence="2" id="KW-0378">Hydrolase</keyword>
<evidence type="ECO:0000259" key="5">
    <source>
        <dbReference type="Pfam" id="PF21365"/>
    </source>
</evidence>
<dbReference type="GO" id="GO:0004553">
    <property type="term" value="F:hydrolase activity, hydrolyzing O-glycosyl compounds"/>
    <property type="evidence" value="ECO:0007669"/>
    <property type="project" value="InterPro"/>
</dbReference>
<dbReference type="Proteomes" id="UP000192596">
    <property type="component" value="Unassembled WGS sequence"/>
</dbReference>
<comment type="similarity">
    <text evidence="1 2">Belongs to the glycosyl hydrolase 31 family.</text>
</comment>
<keyword evidence="2" id="KW-0326">Glycosidase</keyword>
<feature type="domain" description="Glycosyl hydrolase family 31 C-terminal" evidence="5">
    <location>
        <begin position="644"/>
        <end position="702"/>
    </location>
</feature>
<dbReference type="InParanoid" id="A0A1V8TF73"/>
<dbReference type="Gene3D" id="2.60.40.1760">
    <property type="entry name" value="glycosyl hydrolase (family 31)"/>
    <property type="match status" value="1"/>
</dbReference>
<dbReference type="InterPro" id="IPR013780">
    <property type="entry name" value="Glyco_hydro_b"/>
</dbReference>
<evidence type="ECO:0000313" key="7">
    <source>
        <dbReference type="Proteomes" id="UP000192596"/>
    </source>
</evidence>
<evidence type="ECO:0000256" key="3">
    <source>
        <dbReference type="SAM" id="SignalP"/>
    </source>
</evidence>
<gene>
    <name evidence="6" type="ORF">B0A48_04385</name>
</gene>
<dbReference type="InterPro" id="IPR017853">
    <property type="entry name" value="GH"/>
</dbReference>
<feature type="signal peptide" evidence="3">
    <location>
        <begin position="1"/>
        <end position="20"/>
    </location>
</feature>
<proteinExistence type="inferred from homology"/>
<dbReference type="Pfam" id="PF01055">
    <property type="entry name" value="Glyco_hydro_31_2nd"/>
    <property type="match status" value="1"/>
</dbReference>
<evidence type="ECO:0000259" key="4">
    <source>
        <dbReference type="Pfam" id="PF01055"/>
    </source>
</evidence>
<dbReference type="STRING" id="1507870.A0A1V8TF73"/>
<dbReference type="OrthoDB" id="10070917at2759"/>
<dbReference type="AlphaFoldDB" id="A0A1V8TF73"/>
<dbReference type="Pfam" id="PF21365">
    <property type="entry name" value="Glyco_hydro_31_3rd"/>
    <property type="match status" value="1"/>
</dbReference>
<dbReference type="PANTHER" id="PTHR43863">
    <property type="entry name" value="HYDROLASE, PUTATIVE (AFU_ORTHOLOGUE AFUA_1G03140)-RELATED"/>
    <property type="match status" value="1"/>
</dbReference>
<dbReference type="InterPro" id="IPR000322">
    <property type="entry name" value="Glyco_hydro_31_TIM"/>
</dbReference>
<keyword evidence="3" id="KW-0732">Signal</keyword>
<dbReference type="SUPFAM" id="SSF74650">
    <property type="entry name" value="Galactose mutarotase-like"/>
    <property type="match status" value="1"/>
</dbReference>
<accession>A0A1V8TF73</accession>
<keyword evidence="7" id="KW-1185">Reference proteome</keyword>